<evidence type="ECO:0000256" key="2">
    <source>
        <dbReference type="SAM" id="MobiDB-lite"/>
    </source>
</evidence>
<gene>
    <name evidence="3" type="ORF">TrST_g358</name>
</gene>
<feature type="compositionally biased region" description="Basic and acidic residues" evidence="2">
    <location>
        <begin position="1"/>
        <end position="20"/>
    </location>
</feature>
<name>A0A9W6ZZY5_9STRA</name>
<sequence>MMKIKFDAPPRRRSFDEKQLRKARPSSAATTHPPPKAPAPAPGVRFEGYPKPGNDGGEEETVKRKVDQKWANWNNVRVPMQAAQPAAAPPPGKSHKAQIRMTRRSLDMVAKVRKQNLLEEERMKFFNKRDNWQGEEGGPVNEDPLGDQGVPYPAELLQPERSMKEIRLDNLRKEKEDKIRRNSAADINKKIVSGMVRDSMISGRKIWTEQERVDRDMNESIKTLRKFRSSKEEHQKVVKERKNSIFKETGMGSLSLDERLKIEERERRERELNPDPIDDEEYDPEKEYAVEPVFNHSWGKVSLIERARDEEIIRRRKLQGEDNKLYFDPENPGNPIQGKAEELDKPTAGALVPPKKKTRRKFSQEDVQLRKESGLIVGGRQEKIVKQKSGGRPKTEGGRRNSFRKSFDTLLSQFSFLTGDEKVHPKAGKPTVDKRPLSAHYKPYHERRPSLDLQPNVRHLLKPSERAKLPDRPRTARKSRLSFENAKSLVKVGLDVGRSVKKILTEKRETKEEKQEREAKFEASCMIKIFIMRRVRRMRKNKAAEKIQKCWKEYKAAVTMEKWRIVIDLESKKAAREARVQETIDIRAAKLEKEERTKTKKAAEKAARTVGYVKQKLTKEEKEVIVMQSWKPHDDALMVALHYKYGLPQSYSNSDKIMKYYRDKWEMKEAKAIWKRLDMLYRADALENIGAIIDLLTPEEQAEYCPGFGTSKALAHKNDWGRTDTDFDYANMKTGGKFMQSNQKVASQVNKYEGVNDEEWQEEVNEDGVAKAQPVSKVKIG</sequence>
<dbReference type="OrthoDB" id="201548at2759"/>
<dbReference type="EMBL" id="BRXY01000069">
    <property type="protein sequence ID" value="GMH61016.1"/>
    <property type="molecule type" value="Genomic_DNA"/>
</dbReference>
<feature type="coiled-coil region" evidence="1">
    <location>
        <begin position="161"/>
        <end position="188"/>
    </location>
</feature>
<accession>A0A9W6ZZY5</accession>
<feature type="region of interest" description="Disordered" evidence="2">
    <location>
        <begin position="1"/>
        <end position="99"/>
    </location>
</feature>
<feature type="compositionally biased region" description="Basic and acidic residues" evidence="2">
    <location>
        <begin position="257"/>
        <end position="273"/>
    </location>
</feature>
<feature type="compositionally biased region" description="Basic and acidic residues" evidence="2">
    <location>
        <begin position="362"/>
        <end position="373"/>
    </location>
</feature>
<evidence type="ECO:0000256" key="1">
    <source>
        <dbReference type="SAM" id="Coils"/>
    </source>
</evidence>
<feature type="region of interest" description="Disordered" evidence="2">
    <location>
        <begin position="758"/>
        <end position="781"/>
    </location>
</feature>
<protein>
    <submittedName>
        <fullName evidence="3">Uncharacterized protein</fullName>
    </submittedName>
</protein>
<feature type="compositionally biased region" description="Pro residues" evidence="2">
    <location>
        <begin position="32"/>
        <end position="41"/>
    </location>
</feature>
<feature type="region of interest" description="Disordered" evidence="2">
    <location>
        <begin position="129"/>
        <end position="153"/>
    </location>
</feature>
<keyword evidence="4" id="KW-1185">Reference proteome</keyword>
<organism evidence="3 4">
    <name type="scientific">Triparma strigata</name>
    <dbReference type="NCBI Taxonomy" id="1606541"/>
    <lineage>
        <taxon>Eukaryota</taxon>
        <taxon>Sar</taxon>
        <taxon>Stramenopiles</taxon>
        <taxon>Ochrophyta</taxon>
        <taxon>Bolidophyceae</taxon>
        <taxon>Parmales</taxon>
        <taxon>Triparmaceae</taxon>
        <taxon>Triparma</taxon>
    </lineage>
</organism>
<evidence type="ECO:0000313" key="4">
    <source>
        <dbReference type="Proteomes" id="UP001165085"/>
    </source>
</evidence>
<comment type="caution">
    <text evidence="3">The sequence shown here is derived from an EMBL/GenBank/DDBJ whole genome shotgun (WGS) entry which is preliminary data.</text>
</comment>
<reference evidence="4" key="1">
    <citation type="journal article" date="2023" name="Commun. Biol.">
        <title>Genome analysis of Parmales, the sister group of diatoms, reveals the evolutionary specialization of diatoms from phago-mixotrophs to photoautotrophs.</title>
        <authorList>
            <person name="Ban H."/>
            <person name="Sato S."/>
            <person name="Yoshikawa S."/>
            <person name="Yamada K."/>
            <person name="Nakamura Y."/>
            <person name="Ichinomiya M."/>
            <person name="Sato N."/>
            <person name="Blanc-Mathieu R."/>
            <person name="Endo H."/>
            <person name="Kuwata A."/>
            <person name="Ogata H."/>
        </authorList>
    </citation>
    <scope>NUCLEOTIDE SEQUENCE [LARGE SCALE GENOMIC DNA]</scope>
    <source>
        <strain evidence="4">NIES 3701</strain>
    </source>
</reference>
<dbReference type="AlphaFoldDB" id="A0A9W6ZZY5"/>
<keyword evidence="1" id="KW-0175">Coiled coil</keyword>
<dbReference type="Proteomes" id="UP001165085">
    <property type="component" value="Unassembled WGS sequence"/>
</dbReference>
<feature type="region of interest" description="Disordered" evidence="2">
    <location>
        <begin position="323"/>
        <end position="404"/>
    </location>
</feature>
<feature type="region of interest" description="Disordered" evidence="2">
    <location>
        <begin position="257"/>
        <end position="284"/>
    </location>
</feature>
<proteinExistence type="predicted"/>
<evidence type="ECO:0000313" key="3">
    <source>
        <dbReference type="EMBL" id="GMH61016.1"/>
    </source>
</evidence>